<dbReference type="Gene3D" id="3.40.1800.10">
    <property type="entry name" value="His-Me finger endonucleases"/>
    <property type="match status" value="1"/>
</dbReference>
<name>A0A076GE12_BPMCO</name>
<dbReference type="InterPro" id="IPR004211">
    <property type="entry name" value="Endonuclease_7"/>
</dbReference>
<dbReference type="SUPFAM" id="SSF54060">
    <property type="entry name" value="His-Me finger endonucleases"/>
    <property type="match status" value="1"/>
</dbReference>
<organism evidence="1 2">
    <name type="scientific">Mycobacterium phage YungJamal</name>
    <dbReference type="NCBI Taxonomy" id="1505226"/>
    <lineage>
        <taxon>Viruses</taxon>
        <taxon>Duplodnaviria</taxon>
        <taxon>Heunggongvirae</taxon>
        <taxon>Uroviricota</taxon>
        <taxon>Caudoviricetes</taxon>
        <taxon>Corndogvirus</taxon>
        <taxon>Mycobacterium phage Corndog</taxon>
    </lineage>
</organism>
<dbReference type="InterPro" id="IPR044925">
    <property type="entry name" value="His-Me_finger_sf"/>
</dbReference>
<proteinExistence type="predicted"/>
<accession>A0A076GE12</accession>
<sequence length="161" mass="17690">MKAPECADCIAEGIANWRPIVSGTRVKRCATHTKAAEKRARLNAHGRRVESGYGIPQELYWALYEAQGGKCAICQIATGKTKRLAVDHDHKMAVNVCGHDANKGCPQCIRGLLCGPCNQGIGRWSPEALVRALNYRLDPPARPVIQAYTRFQNLDLQPPEA</sequence>
<gene>
    <name evidence="1" type="primary">11</name>
    <name evidence="1" type="ORF">PBI_YUNGJAMAL_11</name>
</gene>
<evidence type="ECO:0000313" key="2">
    <source>
        <dbReference type="Proteomes" id="UP000028668"/>
    </source>
</evidence>
<protein>
    <submittedName>
        <fullName evidence="1">Endo VII</fullName>
    </submittedName>
</protein>
<dbReference type="EMBL" id="KJ829260">
    <property type="protein sequence ID" value="AII28250.1"/>
    <property type="molecule type" value="Genomic_DNA"/>
</dbReference>
<dbReference type="InterPro" id="IPR038563">
    <property type="entry name" value="Endonuclease_7_sf"/>
</dbReference>
<evidence type="ECO:0000313" key="1">
    <source>
        <dbReference type="EMBL" id="AII28250.1"/>
    </source>
</evidence>
<reference evidence="1" key="1">
    <citation type="submission" date="2014-05" db="EMBL/GenBank/DDBJ databases">
        <authorList>
            <person name="Pacey E."/>
            <person name="Bowman C.A."/>
            <person name="Russell D.A."/>
            <person name="Pope W.H."/>
            <person name="Jacobs-Sera D."/>
            <person name="Hendrix R.W."/>
            <person name="Hatfull G.F."/>
        </authorList>
    </citation>
    <scope>NUCLEOTIDE SEQUENCE [LARGE SCALE GENOMIC DNA]</scope>
</reference>
<dbReference type="Proteomes" id="UP000028668">
    <property type="component" value="Segment"/>
</dbReference>
<dbReference type="Pfam" id="PF02945">
    <property type="entry name" value="Endonuclease_7"/>
    <property type="match status" value="1"/>
</dbReference>